<dbReference type="RefSeq" id="XP_001738395.1">
    <property type="nucleotide sequence ID" value="XM_001738343.1"/>
</dbReference>
<organism evidence="2">
    <name type="scientific">Entamoeba dispar (strain ATCC PRA-260 / SAW760)</name>
    <dbReference type="NCBI Taxonomy" id="370354"/>
    <lineage>
        <taxon>Eukaryota</taxon>
        <taxon>Amoebozoa</taxon>
        <taxon>Evosea</taxon>
        <taxon>Archamoebae</taxon>
        <taxon>Mastigamoebida</taxon>
        <taxon>Entamoebidae</taxon>
        <taxon>Entamoeba</taxon>
    </lineage>
</organism>
<sequence>MQISMTEKNKAVELKRRHEEYIFGQWGFLILYIISKGGKVEILYPKRKKYIDKRNQLDLIYVEVEGHCWKIEDFIQRIEMRINELCKTNMVFKRDIARIKRKDLHDVMMNSIIKWACKRSEDDSIKIVSKNGKAQSTRKEKENNLYIDKIEINGNQYDRKFIKDYYGDWMQKVLKYLFANNNKNSQIIISLTTLPQELLYFNNFVFDTPENNTVSLSEAVMTNKINDEFEYIDHQFSVPYPYQTEEDTSQMIKNDPEQFNFELNQFNLLGTHPEDYAQDSFNQKTLF</sequence>
<name>B0EJL7_ENTDS</name>
<evidence type="ECO:0000313" key="2">
    <source>
        <dbReference type="Proteomes" id="UP000008076"/>
    </source>
</evidence>
<dbReference type="KEGG" id="edi:EDI_109630"/>
<dbReference type="EMBL" id="DS549579">
    <property type="protein sequence ID" value="EDR25276.1"/>
    <property type="molecule type" value="Genomic_DNA"/>
</dbReference>
<gene>
    <name evidence="1" type="ORF">EDI_109630</name>
</gene>
<accession>B0EJL7</accession>
<dbReference type="OrthoDB" id="10392266at2759"/>
<dbReference type="eggNOG" id="ENOG502RE9B">
    <property type="taxonomic scope" value="Eukaryota"/>
</dbReference>
<reference evidence="2" key="1">
    <citation type="submission" date="2007-12" db="EMBL/GenBank/DDBJ databases">
        <title>Annotation of Entamoeba dispar SAW760.</title>
        <authorList>
            <person name="Lorenzi H."/>
            <person name="Inman J."/>
            <person name="Schobel S."/>
            <person name="Amedeo P."/>
            <person name="Caler E."/>
        </authorList>
    </citation>
    <scope>NUCLEOTIDE SEQUENCE [LARGE SCALE GENOMIC DNA]</scope>
    <source>
        <strain evidence="2">ATCC PRA-260 / SAW760</strain>
    </source>
</reference>
<proteinExistence type="predicted"/>
<dbReference type="GeneID" id="5883479"/>
<protein>
    <submittedName>
        <fullName evidence="1">Uncharacterized protein</fullName>
    </submittedName>
</protein>
<dbReference type="OMA" id="RHEEYIF"/>
<dbReference type="Proteomes" id="UP000008076">
    <property type="component" value="Unassembled WGS sequence"/>
</dbReference>
<evidence type="ECO:0000313" key="1">
    <source>
        <dbReference type="EMBL" id="EDR25276.1"/>
    </source>
</evidence>
<dbReference type="AlphaFoldDB" id="B0EJL7"/>
<dbReference type="VEuPathDB" id="AmoebaDB:EDI_109630"/>
<keyword evidence="2" id="KW-1185">Reference proteome</keyword>